<evidence type="ECO:0000313" key="2">
    <source>
        <dbReference type="EMBL" id="KAJ3712768.1"/>
    </source>
</evidence>
<evidence type="ECO:0000256" key="1">
    <source>
        <dbReference type="SAM" id="Phobius"/>
    </source>
</evidence>
<feature type="transmembrane region" description="Helical" evidence="1">
    <location>
        <begin position="72"/>
        <end position="95"/>
    </location>
</feature>
<gene>
    <name evidence="2" type="ORF">DFJ43DRAFT_50874</name>
</gene>
<dbReference type="AlphaFoldDB" id="A0AA38MUL8"/>
<keyword evidence="1" id="KW-0812">Transmembrane</keyword>
<accession>A0AA38MUL8</accession>
<comment type="caution">
    <text evidence="2">The sequence shown here is derived from an EMBL/GenBank/DDBJ whole genome shotgun (WGS) entry which is preliminary data.</text>
</comment>
<reference evidence="2" key="2">
    <citation type="journal article" date="2023" name="Proc. Natl. Acad. Sci. U.S.A.">
        <title>A global phylogenomic analysis of the shiitake genus Lentinula.</title>
        <authorList>
            <person name="Sierra-Patev S."/>
            <person name="Min B."/>
            <person name="Naranjo-Ortiz M."/>
            <person name="Looney B."/>
            <person name="Konkel Z."/>
            <person name="Slot J.C."/>
            <person name="Sakamoto Y."/>
            <person name="Steenwyk J.L."/>
            <person name="Rokas A."/>
            <person name="Carro J."/>
            <person name="Camarero S."/>
            <person name="Ferreira P."/>
            <person name="Molpeceres G."/>
            <person name="Ruiz-Duenas F.J."/>
            <person name="Serrano A."/>
            <person name="Henrissat B."/>
            <person name="Drula E."/>
            <person name="Hughes K.W."/>
            <person name="Mata J.L."/>
            <person name="Ishikawa N.K."/>
            <person name="Vargas-Isla R."/>
            <person name="Ushijima S."/>
            <person name="Smith C.A."/>
            <person name="Donoghue J."/>
            <person name="Ahrendt S."/>
            <person name="Andreopoulos W."/>
            <person name="He G."/>
            <person name="LaButti K."/>
            <person name="Lipzen A."/>
            <person name="Ng V."/>
            <person name="Riley R."/>
            <person name="Sandor L."/>
            <person name="Barry K."/>
            <person name="Martinez A.T."/>
            <person name="Xiao Y."/>
            <person name="Gibbons J.G."/>
            <person name="Terashima K."/>
            <person name="Grigoriev I.V."/>
            <person name="Hibbett D."/>
        </authorList>
    </citation>
    <scope>NUCLEOTIDE SEQUENCE</scope>
    <source>
        <strain evidence="2">ET3784</strain>
    </source>
</reference>
<name>A0AA38MUL8_9AGAR</name>
<sequence>MELMHGADAVLRDRQDIQDKISTTFLHQFFFRPRLVHLIKHELVSACFRSSLSPVHCSSQTMQHSYTRRSPWLFMLVLKLVLLAMIAGVCTASPLPQGNTVKKPEPSARSKGLKDRIFGHYNIGPKEVILGYAWVKAKTTDRVTPTEILEAEFSSIASHSTSHASVTASSGSSTDSPEDAARKAIEKLKTLSDILQAMTVSDGSRTVKYNYFFPSPNYFDVMVPGGSEQGQGWVSLRTVNQLDVVYIPETIKLTKTMVKKHIENHKGSKRVKTTEITVLVELGGGYYALLVPSPGKFEFQVSFNFDGTYIQSLVQCIRKLQQNVIREGFTRCSMGEV</sequence>
<evidence type="ECO:0000313" key="3">
    <source>
        <dbReference type="Proteomes" id="UP001176059"/>
    </source>
</evidence>
<reference evidence="2" key="1">
    <citation type="submission" date="2022-08" db="EMBL/GenBank/DDBJ databases">
        <authorList>
            <consortium name="DOE Joint Genome Institute"/>
            <person name="Min B."/>
            <person name="Sierra-Patev S."/>
            <person name="Naranjo-Ortiz M."/>
            <person name="Looney B."/>
            <person name="Konkel Z."/>
            <person name="Slot J.C."/>
            <person name="Sakamoto Y."/>
            <person name="Steenwyk J.L."/>
            <person name="Rokas A."/>
            <person name="Carro J."/>
            <person name="Camarero S."/>
            <person name="Ferreira P."/>
            <person name="Molpeceres G."/>
            <person name="Ruiz-duenas F.J."/>
            <person name="Serrano A."/>
            <person name="Henrissat B."/>
            <person name="Drula E."/>
            <person name="Hughes K.W."/>
            <person name="Mata J.L."/>
            <person name="Ishikawa N.K."/>
            <person name="Vargas-Isla R."/>
            <person name="Ushijima S."/>
            <person name="Smith C.A."/>
            <person name="Ahrendt S."/>
            <person name="Andreopoulos W."/>
            <person name="He G."/>
            <person name="LaButti K."/>
            <person name="Lipzen A."/>
            <person name="Ng V."/>
            <person name="Riley R."/>
            <person name="Sandor L."/>
            <person name="Barry K."/>
            <person name="Martinez A.T."/>
            <person name="Xiao Y."/>
            <person name="Gibbons J.G."/>
            <person name="Terashima K."/>
            <person name="Hibbett D.S."/>
            <person name="Grigoriev I.V."/>
        </authorList>
    </citation>
    <scope>NUCLEOTIDE SEQUENCE</scope>
    <source>
        <strain evidence="2">ET3784</strain>
    </source>
</reference>
<dbReference type="Proteomes" id="UP001176059">
    <property type="component" value="Unassembled WGS sequence"/>
</dbReference>
<protein>
    <submittedName>
        <fullName evidence="2">Uncharacterized protein</fullName>
    </submittedName>
</protein>
<keyword evidence="1" id="KW-0472">Membrane</keyword>
<keyword evidence="1" id="KW-1133">Transmembrane helix</keyword>
<proteinExistence type="predicted"/>
<keyword evidence="3" id="KW-1185">Reference proteome</keyword>
<dbReference type="EMBL" id="JANVFO010000105">
    <property type="protein sequence ID" value="KAJ3712768.1"/>
    <property type="molecule type" value="Genomic_DNA"/>
</dbReference>
<organism evidence="2 3">
    <name type="scientific">Lentinula guzmanii</name>
    <dbReference type="NCBI Taxonomy" id="2804957"/>
    <lineage>
        <taxon>Eukaryota</taxon>
        <taxon>Fungi</taxon>
        <taxon>Dikarya</taxon>
        <taxon>Basidiomycota</taxon>
        <taxon>Agaricomycotina</taxon>
        <taxon>Agaricomycetes</taxon>
        <taxon>Agaricomycetidae</taxon>
        <taxon>Agaricales</taxon>
        <taxon>Marasmiineae</taxon>
        <taxon>Omphalotaceae</taxon>
        <taxon>Lentinula</taxon>
    </lineage>
</organism>